<dbReference type="Proteomes" id="UP000077315">
    <property type="component" value="Unassembled WGS sequence"/>
</dbReference>
<organism evidence="2 3">
    <name type="scientific">Phycomyces blakesleeanus (strain ATCC 8743b / DSM 1359 / FGSC 10004 / NBRC 33097 / NRRL 1555)</name>
    <dbReference type="NCBI Taxonomy" id="763407"/>
    <lineage>
        <taxon>Eukaryota</taxon>
        <taxon>Fungi</taxon>
        <taxon>Fungi incertae sedis</taxon>
        <taxon>Mucoromycota</taxon>
        <taxon>Mucoromycotina</taxon>
        <taxon>Mucoromycetes</taxon>
        <taxon>Mucorales</taxon>
        <taxon>Phycomycetaceae</taxon>
        <taxon>Phycomyces</taxon>
    </lineage>
</organism>
<evidence type="ECO:0000313" key="3">
    <source>
        <dbReference type="Proteomes" id="UP000077315"/>
    </source>
</evidence>
<name>A0A163E9J3_PHYB8</name>
<dbReference type="InParanoid" id="A0A163E9J3"/>
<sequence length="52" mass="5732">MLNNTEEDQKPCGRTSSTEPPTASASVGPKARALRRVTPDTYHIVYRSVSQQ</sequence>
<evidence type="ECO:0000313" key="2">
    <source>
        <dbReference type="EMBL" id="OAD77510.1"/>
    </source>
</evidence>
<feature type="compositionally biased region" description="Low complexity" evidence="1">
    <location>
        <begin position="15"/>
        <end position="26"/>
    </location>
</feature>
<feature type="region of interest" description="Disordered" evidence="1">
    <location>
        <begin position="1"/>
        <end position="35"/>
    </location>
</feature>
<dbReference type="GeneID" id="28991494"/>
<dbReference type="RefSeq" id="XP_018295550.1">
    <property type="nucleotide sequence ID" value="XM_018430588.1"/>
</dbReference>
<gene>
    <name evidence="2" type="ORF">PHYBLDRAFT_141393</name>
</gene>
<accession>A0A163E9J3</accession>
<protein>
    <submittedName>
        <fullName evidence="2">Uncharacterized protein</fullName>
    </submittedName>
</protein>
<dbReference type="EMBL" id="KV440974">
    <property type="protein sequence ID" value="OAD77510.1"/>
    <property type="molecule type" value="Genomic_DNA"/>
</dbReference>
<dbReference type="AlphaFoldDB" id="A0A163E9J3"/>
<keyword evidence="3" id="KW-1185">Reference proteome</keyword>
<reference evidence="3" key="1">
    <citation type="submission" date="2015-06" db="EMBL/GenBank/DDBJ databases">
        <title>Expansion of signal transduction pathways in fungi by whole-genome duplication.</title>
        <authorList>
            <consortium name="DOE Joint Genome Institute"/>
            <person name="Corrochano L.M."/>
            <person name="Kuo A."/>
            <person name="Marcet-Houben M."/>
            <person name="Polaino S."/>
            <person name="Salamov A."/>
            <person name="Villalobos J.M."/>
            <person name="Alvarez M.I."/>
            <person name="Avalos J."/>
            <person name="Benito E.P."/>
            <person name="Benoit I."/>
            <person name="Burger G."/>
            <person name="Camino L.P."/>
            <person name="Canovas D."/>
            <person name="Cerda-Olmedo E."/>
            <person name="Cheng J.-F."/>
            <person name="Dominguez A."/>
            <person name="Elias M."/>
            <person name="Eslava A.P."/>
            <person name="Glaser F."/>
            <person name="Grimwood J."/>
            <person name="Gutierrez G."/>
            <person name="Heitman J."/>
            <person name="Henrissat B."/>
            <person name="Iturriaga E.A."/>
            <person name="Lang B.F."/>
            <person name="Lavin J.L."/>
            <person name="Lee S."/>
            <person name="Li W."/>
            <person name="Lindquist E."/>
            <person name="Lopez-Garcia S."/>
            <person name="Luque E.M."/>
            <person name="Marcos A.T."/>
            <person name="Martin J."/>
            <person name="McCluskey K."/>
            <person name="Medina H.R."/>
            <person name="Miralles-Duran A."/>
            <person name="Miyazaki A."/>
            <person name="Munoz-Torres E."/>
            <person name="Oguiza J.A."/>
            <person name="Ohm R."/>
            <person name="Olmedo M."/>
            <person name="Orejas M."/>
            <person name="Ortiz-Castellanos L."/>
            <person name="Pisabarro A.G."/>
            <person name="Rodriguez-Romero J."/>
            <person name="Ruiz-Herrera J."/>
            <person name="Ruiz-Vazquez R."/>
            <person name="Sanz C."/>
            <person name="Schackwitz W."/>
            <person name="Schmutz J."/>
            <person name="Shahriari M."/>
            <person name="Shelest E."/>
            <person name="Silva-Franco F."/>
            <person name="Soanes D."/>
            <person name="Syed K."/>
            <person name="Tagua V.G."/>
            <person name="Talbot N.J."/>
            <person name="Thon M."/>
            <person name="De vries R.P."/>
            <person name="Wiebenga A."/>
            <person name="Yadav J.S."/>
            <person name="Braun E.L."/>
            <person name="Baker S."/>
            <person name="Garre V."/>
            <person name="Horwitz B."/>
            <person name="Torres-Martinez S."/>
            <person name="Idnurm A."/>
            <person name="Herrera-Estrella A."/>
            <person name="Gabaldon T."/>
            <person name="Grigoriev I.V."/>
        </authorList>
    </citation>
    <scope>NUCLEOTIDE SEQUENCE [LARGE SCALE GENOMIC DNA]</scope>
    <source>
        <strain evidence="3">NRRL 1555(-)</strain>
    </source>
</reference>
<proteinExistence type="predicted"/>
<dbReference type="VEuPathDB" id="FungiDB:PHYBLDRAFT_141393"/>
<evidence type="ECO:0000256" key="1">
    <source>
        <dbReference type="SAM" id="MobiDB-lite"/>
    </source>
</evidence>